<dbReference type="PANTHER" id="PTHR43464:SF19">
    <property type="entry name" value="UBIQUINONE BIOSYNTHESIS O-METHYLTRANSFERASE, MITOCHONDRIAL"/>
    <property type="match status" value="1"/>
</dbReference>
<accession>A0ABN6RAQ4</accession>
<sequence>MENAEFTDPRLVPVYDALYPWGPPEALFLALANETPAVRVADVGCGTGRITLALAEAGHTVTGVDPARASLDAARAKPGAERVVWLEGKADVLPSVPFDLALMTSHVAQFIVDDAEWDVTLAHLRRALVPGGRLIFDSRDPRARGWEAWNPTDSREEATLPDGREVVSWTEVTEVAGELVTFLTHYIFSGGKEELFSLGTLRFRPEETLRSSLERAGFEIEHIFGGWQREPVGQGDGEFIVIARAK</sequence>
<name>A0ABN6RAQ4_9DEIO</name>
<dbReference type="RefSeq" id="WP_264776286.1">
    <property type="nucleotide sequence ID" value="NZ_AP026560.1"/>
</dbReference>
<keyword evidence="1 5" id="KW-0489">Methyltransferase</keyword>
<keyword evidence="3" id="KW-0949">S-adenosyl-L-methionine</keyword>
<evidence type="ECO:0000313" key="6">
    <source>
        <dbReference type="Proteomes" id="UP001064971"/>
    </source>
</evidence>
<proteinExistence type="predicted"/>
<reference evidence="5" key="1">
    <citation type="submission" date="2022-07" db="EMBL/GenBank/DDBJ databases">
        <title>Complete Genome Sequence of the Radioresistant Bacterium Deinococcus aetherius ST0316, Isolated from the Air Dust collected in Lower Stratosphere above Japan.</title>
        <authorList>
            <person name="Satoh K."/>
            <person name="Hagiwara K."/>
            <person name="Katsumata K."/>
            <person name="Kubo A."/>
            <person name="Yokobori S."/>
            <person name="Yamagishi A."/>
            <person name="Oono Y."/>
            <person name="Narumi I."/>
        </authorList>
    </citation>
    <scope>NUCLEOTIDE SEQUENCE</scope>
    <source>
        <strain evidence="5">ST0316</strain>
    </source>
</reference>
<dbReference type="SUPFAM" id="SSF53335">
    <property type="entry name" value="S-adenosyl-L-methionine-dependent methyltransferases"/>
    <property type="match status" value="1"/>
</dbReference>
<dbReference type="Proteomes" id="UP001064971">
    <property type="component" value="Chromosome"/>
</dbReference>
<keyword evidence="6" id="KW-1185">Reference proteome</keyword>
<dbReference type="GO" id="GO:0032259">
    <property type="term" value="P:methylation"/>
    <property type="evidence" value="ECO:0007669"/>
    <property type="project" value="UniProtKB-KW"/>
</dbReference>
<dbReference type="InterPro" id="IPR041698">
    <property type="entry name" value="Methyltransf_25"/>
</dbReference>
<evidence type="ECO:0000259" key="4">
    <source>
        <dbReference type="Pfam" id="PF13649"/>
    </source>
</evidence>
<dbReference type="GO" id="GO:0008168">
    <property type="term" value="F:methyltransferase activity"/>
    <property type="evidence" value="ECO:0007669"/>
    <property type="project" value="UniProtKB-KW"/>
</dbReference>
<dbReference type="InterPro" id="IPR029063">
    <property type="entry name" value="SAM-dependent_MTases_sf"/>
</dbReference>
<protein>
    <submittedName>
        <fullName evidence="5">Methyltransferase type 11</fullName>
    </submittedName>
</protein>
<organism evidence="5 6">
    <name type="scientific">Deinococcus aetherius</name>
    <dbReference type="NCBI Taxonomy" id="200252"/>
    <lineage>
        <taxon>Bacteria</taxon>
        <taxon>Thermotogati</taxon>
        <taxon>Deinococcota</taxon>
        <taxon>Deinococci</taxon>
        <taxon>Deinococcales</taxon>
        <taxon>Deinococcaceae</taxon>
        <taxon>Deinococcus</taxon>
    </lineage>
</organism>
<dbReference type="Pfam" id="PF13649">
    <property type="entry name" value="Methyltransf_25"/>
    <property type="match status" value="1"/>
</dbReference>
<evidence type="ECO:0000256" key="1">
    <source>
        <dbReference type="ARBA" id="ARBA00022603"/>
    </source>
</evidence>
<evidence type="ECO:0000313" key="5">
    <source>
        <dbReference type="EMBL" id="BDP40435.1"/>
    </source>
</evidence>
<keyword evidence="2" id="KW-0808">Transferase</keyword>
<dbReference type="PANTHER" id="PTHR43464">
    <property type="entry name" value="METHYLTRANSFERASE"/>
    <property type="match status" value="1"/>
</dbReference>
<evidence type="ECO:0000256" key="3">
    <source>
        <dbReference type="ARBA" id="ARBA00022691"/>
    </source>
</evidence>
<gene>
    <name evidence="5" type="ORF">DAETH_04040</name>
</gene>
<dbReference type="CDD" id="cd02440">
    <property type="entry name" value="AdoMet_MTases"/>
    <property type="match status" value="1"/>
</dbReference>
<evidence type="ECO:0000256" key="2">
    <source>
        <dbReference type="ARBA" id="ARBA00022679"/>
    </source>
</evidence>
<feature type="domain" description="Methyltransferase" evidence="4">
    <location>
        <begin position="40"/>
        <end position="132"/>
    </location>
</feature>
<dbReference type="Gene3D" id="3.40.50.150">
    <property type="entry name" value="Vaccinia Virus protein VP39"/>
    <property type="match status" value="1"/>
</dbReference>
<dbReference type="EMBL" id="AP026560">
    <property type="protein sequence ID" value="BDP40435.1"/>
    <property type="molecule type" value="Genomic_DNA"/>
</dbReference>